<feature type="transmembrane region" description="Helical" evidence="1">
    <location>
        <begin position="70"/>
        <end position="89"/>
    </location>
</feature>
<name>A0A4R8I540_9FLAO</name>
<gene>
    <name evidence="2" type="ORF">B0I22_3163</name>
</gene>
<keyword evidence="3" id="KW-1185">Reference proteome</keyword>
<evidence type="ECO:0000256" key="1">
    <source>
        <dbReference type="SAM" id="Phobius"/>
    </source>
</evidence>
<reference evidence="2 3" key="1">
    <citation type="submission" date="2019-03" db="EMBL/GenBank/DDBJ databases">
        <title>Genomic Encyclopedia of Type Strains, Phase III (KMG-III): the genomes of soil and plant-associated and newly described type strains.</title>
        <authorList>
            <person name="Whitman W."/>
        </authorList>
    </citation>
    <scope>NUCLEOTIDE SEQUENCE [LARGE SCALE GENOMIC DNA]</scope>
    <source>
        <strain evidence="2 3">CGMCC 1.12802</strain>
    </source>
</reference>
<feature type="transmembrane region" description="Helical" evidence="1">
    <location>
        <begin position="130"/>
        <end position="150"/>
    </location>
</feature>
<proteinExistence type="predicted"/>
<dbReference type="EMBL" id="SOEO01000003">
    <property type="protein sequence ID" value="TDX83100.1"/>
    <property type="molecule type" value="Genomic_DNA"/>
</dbReference>
<dbReference type="AlphaFoldDB" id="A0A4R8I540"/>
<dbReference type="Proteomes" id="UP000295313">
    <property type="component" value="Unassembled WGS sequence"/>
</dbReference>
<keyword evidence="1" id="KW-1133">Transmembrane helix</keyword>
<feature type="transmembrane region" description="Helical" evidence="1">
    <location>
        <begin position="7"/>
        <end position="28"/>
    </location>
</feature>
<keyword evidence="1" id="KW-0812">Transmembrane</keyword>
<feature type="transmembrane region" description="Helical" evidence="1">
    <location>
        <begin position="40"/>
        <end position="63"/>
    </location>
</feature>
<sequence length="185" mass="21861">MQMKPQQLPIIFSLNSLYLSFLYFRLFWVSNGFETPEYLIYKYALYSVFLVYPLFIFSILIFSKGANANIFLKFVIFGLVLSGPVLYFYTFDLFEQEELLCGYLVILIQCLIQSQTIKDEEMTVRFASVYAGKLLLWFFLLLFSLSYFLFDDNEIKMNLMFGGIYYLGVAILDYYVNKSKFLTEQ</sequence>
<accession>A0A4R8I540</accession>
<evidence type="ECO:0000313" key="3">
    <source>
        <dbReference type="Proteomes" id="UP000295313"/>
    </source>
</evidence>
<comment type="caution">
    <text evidence="2">The sequence shown here is derived from an EMBL/GenBank/DDBJ whole genome shotgun (WGS) entry which is preliminary data.</text>
</comment>
<feature type="transmembrane region" description="Helical" evidence="1">
    <location>
        <begin position="157"/>
        <end position="176"/>
    </location>
</feature>
<evidence type="ECO:0000313" key="2">
    <source>
        <dbReference type="EMBL" id="TDX83100.1"/>
    </source>
</evidence>
<protein>
    <submittedName>
        <fullName evidence="2">Uncharacterized protein</fullName>
    </submittedName>
</protein>
<organism evidence="2 3">
    <name type="scientific">Epilithonimonas xixisoli</name>
    <dbReference type="NCBI Taxonomy" id="1476462"/>
    <lineage>
        <taxon>Bacteria</taxon>
        <taxon>Pseudomonadati</taxon>
        <taxon>Bacteroidota</taxon>
        <taxon>Flavobacteriia</taxon>
        <taxon>Flavobacteriales</taxon>
        <taxon>Weeksellaceae</taxon>
        <taxon>Chryseobacterium group</taxon>
        <taxon>Epilithonimonas</taxon>
    </lineage>
</organism>
<keyword evidence="1" id="KW-0472">Membrane</keyword>